<feature type="domain" description="Ubiquitin-like" evidence="1">
    <location>
        <begin position="75"/>
        <end position="149"/>
    </location>
</feature>
<keyword evidence="3" id="KW-1185">Reference proteome</keyword>
<gene>
    <name evidence="2" type="ORF">FRX31_017424</name>
</gene>
<sequence length="233" mass="26771">MVAFHKANKGGLIHEVETIYEVKFQIQQTYQINAGDLILEYKDKLVLDDDKKLTSLPGFEYDTRITVYIKNPLLKEVKLKLLCSGEDSADCTVSMQVLCGLTVLGLKQELNYKLGVSPYRMRLSFMEDVMTDDNLLRDYIISETPTFVLQIAKKKLSNFSVTVCQFQKDNVILGVNREDTIYTLAFLYREKLKLDPGYEYELTWKGQQLLGPKTLEECDIPNYSVLGVVRLKK</sequence>
<comment type="caution">
    <text evidence="2">The sequence shown here is derived from an EMBL/GenBank/DDBJ whole genome shotgun (WGS) entry which is preliminary data.</text>
</comment>
<organism evidence="2 3">
    <name type="scientific">Thalictrum thalictroides</name>
    <name type="common">Rue-anemone</name>
    <name type="synonym">Anemone thalictroides</name>
    <dbReference type="NCBI Taxonomy" id="46969"/>
    <lineage>
        <taxon>Eukaryota</taxon>
        <taxon>Viridiplantae</taxon>
        <taxon>Streptophyta</taxon>
        <taxon>Embryophyta</taxon>
        <taxon>Tracheophyta</taxon>
        <taxon>Spermatophyta</taxon>
        <taxon>Magnoliopsida</taxon>
        <taxon>Ranunculales</taxon>
        <taxon>Ranunculaceae</taxon>
        <taxon>Thalictroideae</taxon>
        <taxon>Thalictrum</taxon>
    </lineage>
</organism>
<dbReference type="CDD" id="cd17039">
    <property type="entry name" value="Ubl_ubiquitin_like"/>
    <property type="match status" value="1"/>
</dbReference>
<dbReference type="Gene3D" id="3.10.20.90">
    <property type="entry name" value="Phosphatidylinositol 3-kinase Catalytic Subunit, Chain A, domain 1"/>
    <property type="match status" value="1"/>
</dbReference>
<evidence type="ECO:0000259" key="1">
    <source>
        <dbReference type="PROSITE" id="PS50053"/>
    </source>
</evidence>
<evidence type="ECO:0000313" key="3">
    <source>
        <dbReference type="Proteomes" id="UP000554482"/>
    </source>
</evidence>
<dbReference type="EMBL" id="JABWDY010020631">
    <property type="protein sequence ID" value="KAF5192997.1"/>
    <property type="molecule type" value="Genomic_DNA"/>
</dbReference>
<dbReference type="AlphaFoldDB" id="A0A7J6W7T5"/>
<dbReference type="InterPro" id="IPR029071">
    <property type="entry name" value="Ubiquitin-like_domsf"/>
</dbReference>
<accession>A0A7J6W7T5</accession>
<dbReference type="PROSITE" id="PS50053">
    <property type="entry name" value="UBIQUITIN_2"/>
    <property type="match status" value="1"/>
</dbReference>
<dbReference type="Proteomes" id="UP000554482">
    <property type="component" value="Unassembled WGS sequence"/>
</dbReference>
<proteinExistence type="predicted"/>
<name>A0A7J6W7T5_THATH</name>
<dbReference type="InterPro" id="IPR000626">
    <property type="entry name" value="Ubiquitin-like_dom"/>
</dbReference>
<reference evidence="2 3" key="1">
    <citation type="submission" date="2020-06" db="EMBL/GenBank/DDBJ databases">
        <title>Transcriptomic and genomic resources for Thalictrum thalictroides and T. hernandezii: Facilitating candidate gene discovery in an emerging model plant lineage.</title>
        <authorList>
            <person name="Arias T."/>
            <person name="Riano-Pachon D.M."/>
            <person name="Di Stilio V.S."/>
        </authorList>
    </citation>
    <scope>NUCLEOTIDE SEQUENCE [LARGE SCALE GENOMIC DNA]</scope>
    <source>
        <strain evidence="3">cv. WT478/WT964</strain>
        <tissue evidence="2">Leaves</tissue>
    </source>
</reference>
<evidence type="ECO:0000313" key="2">
    <source>
        <dbReference type="EMBL" id="KAF5192997.1"/>
    </source>
</evidence>
<protein>
    <recommendedName>
        <fullName evidence="1">Ubiquitin-like domain-containing protein</fullName>
    </recommendedName>
</protein>
<dbReference type="SUPFAM" id="SSF54236">
    <property type="entry name" value="Ubiquitin-like"/>
    <property type="match status" value="2"/>
</dbReference>